<dbReference type="EMBL" id="CAJVPV010005242">
    <property type="protein sequence ID" value="CAG8587513.1"/>
    <property type="molecule type" value="Genomic_DNA"/>
</dbReference>
<protein>
    <submittedName>
        <fullName evidence="2">15453_t:CDS:1</fullName>
    </submittedName>
</protein>
<organism evidence="2 3">
    <name type="scientific">Acaulospora morrowiae</name>
    <dbReference type="NCBI Taxonomy" id="94023"/>
    <lineage>
        <taxon>Eukaryota</taxon>
        <taxon>Fungi</taxon>
        <taxon>Fungi incertae sedis</taxon>
        <taxon>Mucoromycota</taxon>
        <taxon>Glomeromycotina</taxon>
        <taxon>Glomeromycetes</taxon>
        <taxon>Diversisporales</taxon>
        <taxon>Acaulosporaceae</taxon>
        <taxon>Acaulospora</taxon>
    </lineage>
</organism>
<dbReference type="AlphaFoldDB" id="A0A9N9G9X1"/>
<feature type="region of interest" description="Disordered" evidence="1">
    <location>
        <begin position="116"/>
        <end position="139"/>
    </location>
</feature>
<gene>
    <name evidence="2" type="ORF">AMORRO_LOCUS7198</name>
</gene>
<sequence length="139" mass="15482">MNVKYGISHVGMFAKRNCDLWWCNKINQNLCDLLNHYATVYYEQVEFTQEKKGPSQSWLRNHSGNYMKLSISGVANRCGSPSDYSARRVADVQLMIDDASFDPPCGMDFRVAATAVPQTSGRGGGDESHPLTRSLIEAS</sequence>
<name>A0A9N9G9X1_9GLOM</name>
<evidence type="ECO:0000256" key="1">
    <source>
        <dbReference type="SAM" id="MobiDB-lite"/>
    </source>
</evidence>
<proteinExistence type="predicted"/>
<feature type="non-terminal residue" evidence="2">
    <location>
        <position position="139"/>
    </location>
</feature>
<evidence type="ECO:0000313" key="3">
    <source>
        <dbReference type="Proteomes" id="UP000789342"/>
    </source>
</evidence>
<reference evidence="2" key="1">
    <citation type="submission" date="2021-06" db="EMBL/GenBank/DDBJ databases">
        <authorList>
            <person name="Kallberg Y."/>
            <person name="Tangrot J."/>
            <person name="Rosling A."/>
        </authorList>
    </citation>
    <scope>NUCLEOTIDE SEQUENCE</scope>
    <source>
        <strain evidence="2">CL551</strain>
    </source>
</reference>
<dbReference type="Proteomes" id="UP000789342">
    <property type="component" value="Unassembled WGS sequence"/>
</dbReference>
<keyword evidence="3" id="KW-1185">Reference proteome</keyword>
<accession>A0A9N9G9X1</accession>
<comment type="caution">
    <text evidence="2">The sequence shown here is derived from an EMBL/GenBank/DDBJ whole genome shotgun (WGS) entry which is preliminary data.</text>
</comment>
<evidence type="ECO:0000313" key="2">
    <source>
        <dbReference type="EMBL" id="CAG8587513.1"/>
    </source>
</evidence>